<comment type="caution">
    <text evidence="1">The sequence shown here is derived from an EMBL/GenBank/DDBJ whole genome shotgun (WGS) entry which is preliminary data.</text>
</comment>
<evidence type="ECO:0000313" key="2">
    <source>
        <dbReference type="Proteomes" id="UP001234297"/>
    </source>
</evidence>
<accession>A0ACC2LNH3</accession>
<keyword evidence="2" id="KW-1185">Reference proteome</keyword>
<gene>
    <name evidence="1" type="ORF">MRB53_009197</name>
</gene>
<proteinExistence type="predicted"/>
<dbReference type="Proteomes" id="UP001234297">
    <property type="component" value="Chromosome 3"/>
</dbReference>
<protein>
    <submittedName>
        <fullName evidence="1">Uncharacterized protein</fullName>
    </submittedName>
</protein>
<name>A0ACC2LNH3_PERAE</name>
<organism evidence="1 2">
    <name type="scientific">Persea americana</name>
    <name type="common">Avocado</name>
    <dbReference type="NCBI Taxonomy" id="3435"/>
    <lineage>
        <taxon>Eukaryota</taxon>
        <taxon>Viridiplantae</taxon>
        <taxon>Streptophyta</taxon>
        <taxon>Embryophyta</taxon>
        <taxon>Tracheophyta</taxon>
        <taxon>Spermatophyta</taxon>
        <taxon>Magnoliopsida</taxon>
        <taxon>Magnoliidae</taxon>
        <taxon>Laurales</taxon>
        <taxon>Lauraceae</taxon>
        <taxon>Persea</taxon>
    </lineage>
</organism>
<sequence length="110" mass="12520">MVLCRINIDDLYCLVDPWFEIGIPQALNRRSRLSKLEQLDLSGNCLNEKILPILGSLKSLKELEIGFNRFEGPLPIKAIETLTSLRAIGFSWNRFNDSQSIQGLCKLKDL</sequence>
<reference evidence="1 2" key="1">
    <citation type="journal article" date="2022" name="Hortic Res">
        <title>A haplotype resolved chromosomal level avocado genome allows analysis of novel avocado genes.</title>
        <authorList>
            <person name="Nath O."/>
            <person name="Fletcher S.J."/>
            <person name="Hayward A."/>
            <person name="Shaw L.M."/>
            <person name="Masouleh A.K."/>
            <person name="Furtado A."/>
            <person name="Henry R.J."/>
            <person name="Mitter N."/>
        </authorList>
    </citation>
    <scope>NUCLEOTIDE SEQUENCE [LARGE SCALE GENOMIC DNA]</scope>
    <source>
        <strain evidence="2">cv. Hass</strain>
    </source>
</reference>
<dbReference type="EMBL" id="CM056811">
    <property type="protein sequence ID" value="KAJ8634930.1"/>
    <property type="molecule type" value="Genomic_DNA"/>
</dbReference>
<evidence type="ECO:0000313" key="1">
    <source>
        <dbReference type="EMBL" id="KAJ8634930.1"/>
    </source>
</evidence>